<evidence type="ECO:0000259" key="8">
    <source>
        <dbReference type="PROSITE" id="PS51379"/>
    </source>
</evidence>
<dbReference type="InterPro" id="IPR052378">
    <property type="entry name" value="NosR_regulator"/>
</dbReference>
<feature type="transmembrane region" description="Helical" evidence="7">
    <location>
        <begin position="21"/>
        <end position="39"/>
    </location>
</feature>
<evidence type="ECO:0000313" key="9">
    <source>
        <dbReference type="EMBL" id="QSV47064.1"/>
    </source>
</evidence>
<evidence type="ECO:0000256" key="5">
    <source>
        <dbReference type="ARBA" id="ARBA00023014"/>
    </source>
</evidence>
<evidence type="ECO:0000256" key="1">
    <source>
        <dbReference type="ARBA" id="ARBA00004236"/>
    </source>
</evidence>
<gene>
    <name evidence="9" type="ORF">JZM60_07325</name>
</gene>
<comment type="subcellular location">
    <subcellularLocation>
        <location evidence="1">Cell membrane</location>
    </subcellularLocation>
</comment>
<reference evidence="9 10" key="1">
    <citation type="submission" date="2021-03" db="EMBL/GenBank/DDBJ databases">
        <title>Geobacter metallireducens gen. nov. sp. nov., a microorganism capable of coupling the complete oxidation of organic compounds to the reduction of iron and other metals.</title>
        <authorList>
            <person name="Li Y."/>
        </authorList>
    </citation>
    <scope>NUCLEOTIDE SEQUENCE [LARGE SCALE GENOMIC DNA]</scope>
    <source>
        <strain evidence="9 10">Jerry-YX</strain>
    </source>
</reference>
<feature type="transmembrane region" description="Helical" evidence="7">
    <location>
        <begin position="288"/>
        <end position="310"/>
    </location>
</feature>
<dbReference type="PANTHER" id="PTHR30224">
    <property type="entry name" value="ELECTRON TRANSPORT PROTEIN"/>
    <property type="match status" value="1"/>
</dbReference>
<keyword evidence="6 7" id="KW-0472">Membrane</keyword>
<dbReference type="PANTHER" id="PTHR30224:SF4">
    <property type="entry name" value="ELECTRON TRANSPORT PROTEIN YCCM-RELATED"/>
    <property type="match status" value="1"/>
</dbReference>
<evidence type="ECO:0000313" key="10">
    <source>
        <dbReference type="Proteomes" id="UP000663651"/>
    </source>
</evidence>
<accession>A0ABX7Q6I7</accession>
<dbReference type="EMBL" id="CP071382">
    <property type="protein sequence ID" value="QSV47064.1"/>
    <property type="molecule type" value="Genomic_DNA"/>
</dbReference>
<keyword evidence="5" id="KW-0411">Iron-sulfur</keyword>
<evidence type="ECO:0000256" key="6">
    <source>
        <dbReference type="ARBA" id="ARBA00023136"/>
    </source>
</evidence>
<name>A0ABX7Q6I7_9BACT</name>
<feature type="transmembrane region" description="Helical" evidence="7">
    <location>
        <begin position="78"/>
        <end position="96"/>
    </location>
</feature>
<evidence type="ECO:0000256" key="4">
    <source>
        <dbReference type="ARBA" id="ARBA00023004"/>
    </source>
</evidence>
<dbReference type="PROSITE" id="PS00198">
    <property type="entry name" value="4FE4S_FER_1"/>
    <property type="match status" value="2"/>
</dbReference>
<protein>
    <submittedName>
        <fullName evidence="9">4Fe-4S binding protein</fullName>
    </submittedName>
</protein>
<dbReference type="SUPFAM" id="SSF54862">
    <property type="entry name" value="4Fe-4S ferredoxins"/>
    <property type="match status" value="1"/>
</dbReference>
<feature type="domain" description="4Fe-4S ferredoxin-type" evidence="8">
    <location>
        <begin position="255"/>
        <end position="282"/>
    </location>
</feature>
<dbReference type="RefSeq" id="WP_207164954.1">
    <property type="nucleotide sequence ID" value="NZ_CP071382.1"/>
</dbReference>
<keyword evidence="2" id="KW-1003">Cell membrane</keyword>
<keyword evidence="7" id="KW-0812">Transmembrane</keyword>
<dbReference type="Pfam" id="PF12801">
    <property type="entry name" value="Fer4_5"/>
    <property type="match status" value="1"/>
</dbReference>
<feature type="transmembrane region" description="Helical" evidence="7">
    <location>
        <begin position="141"/>
        <end position="163"/>
    </location>
</feature>
<feature type="domain" description="4Fe-4S ferredoxin-type" evidence="8">
    <location>
        <begin position="225"/>
        <end position="254"/>
    </location>
</feature>
<dbReference type="PROSITE" id="PS51379">
    <property type="entry name" value="4FE4S_FER_2"/>
    <property type="match status" value="2"/>
</dbReference>
<feature type="transmembrane region" description="Helical" evidence="7">
    <location>
        <begin position="183"/>
        <end position="201"/>
    </location>
</feature>
<evidence type="ECO:0000256" key="2">
    <source>
        <dbReference type="ARBA" id="ARBA00022475"/>
    </source>
</evidence>
<evidence type="ECO:0000256" key="7">
    <source>
        <dbReference type="SAM" id="Phobius"/>
    </source>
</evidence>
<dbReference type="Pfam" id="PF13237">
    <property type="entry name" value="Fer4_10"/>
    <property type="match status" value="1"/>
</dbReference>
<dbReference type="Proteomes" id="UP000663651">
    <property type="component" value="Chromosome"/>
</dbReference>
<evidence type="ECO:0000256" key="3">
    <source>
        <dbReference type="ARBA" id="ARBA00022723"/>
    </source>
</evidence>
<dbReference type="InterPro" id="IPR017896">
    <property type="entry name" value="4Fe4S_Fe-S-bd"/>
</dbReference>
<dbReference type="Gene3D" id="3.30.70.20">
    <property type="match status" value="1"/>
</dbReference>
<keyword evidence="10" id="KW-1185">Reference proteome</keyword>
<organism evidence="9 10">
    <name type="scientific">Geobacter benzoatilyticus</name>
    <dbReference type="NCBI Taxonomy" id="2815309"/>
    <lineage>
        <taxon>Bacteria</taxon>
        <taxon>Pseudomonadati</taxon>
        <taxon>Thermodesulfobacteriota</taxon>
        <taxon>Desulfuromonadia</taxon>
        <taxon>Geobacterales</taxon>
        <taxon>Geobacteraceae</taxon>
        <taxon>Geobacter</taxon>
    </lineage>
</organism>
<keyword evidence="3" id="KW-0479">Metal-binding</keyword>
<keyword evidence="7" id="KW-1133">Transmembrane helix</keyword>
<proteinExistence type="predicted"/>
<keyword evidence="4" id="KW-0408">Iron</keyword>
<sequence>MNEQQLHARIPTWRAVIQWGFFAWVLFIGIRFGIFVRHFETAGATPLVSRPPGVEGFLPIGALAGTKLWLATGDINPVHPASLVIFITIVAMSLLAKKSFCSWLCPVGTLSEAAWKLGARLFGRNFRVWGWLDWVLRGVKYLLLLFFVKIILIDMPSFALAAFLDAPYWAVSDVKMLHFFTRMSATTVTIIAILTCLSLLYKNAWCRYLCPYGALLGVASFLSPFKIRRDAAGCTGCRKCSRACPSGLTVHEKETVRSPECTGCLTCVANCPEREVLRMAPPLWQRPLPAWAFPALVVILFAAGIGAGMATGNWQSSLTYDDYRRLIPMVPYLSH</sequence>
<dbReference type="InterPro" id="IPR017900">
    <property type="entry name" value="4Fe4S_Fe_S_CS"/>
</dbReference>